<comment type="caution">
    <text evidence="9">The sequence shown here is derived from an EMBL/GenBank/DDBJ whole genome shotgun (WGS) entry which is preliminary data.</text>
</comment>
<dbReference type="GO" id="GO:0004519">
    <property type="term" value="F:endonuclease activity"/>
    <property type="evidence" value="ECO:0007669"/>
    <property type="project" value="UniProtKB-KW"/>
</dbReference>
<reference evidence="9" key="1">
    <citation type="submission" date="2019-08" db="EMBL/GenBank/DDBJ databases">
        <authorList>
            <person name="Kucharzyk K."/>
            <person name="Murdoch R.W."/>
            <person name="Higgins S."/>
            <person name="Loffler F."/>
        </authorList>
    </citation>
    <scope>NUCLEOTIDE SEQUENCE</scope>
</reference>
<evidence type="ECO:0000256" key="3">
    <source>
        <dbReference type="ARBA" id="ARBA00022759"/>
    </source>
</evidence>
<dbReference type="PANTHER" id="PTHR34353:SF2">
    <property type="entry name" value="CRISPR-ASSOCIATED ENDONUCLEASE CAS1 1"/>
    <property type="match status" value="1"/>
</dbReference>
<organism evidence="9">
    <name type="scientific">bioreactor metagenome</name>
    <dbReference type="NCBI Taxonomy" id="1076179"/>
    <lineage>
        <taxon>unclassified sequences</taxon>
        <taxon>metagenomes</taxon>
        <taxon>ecological metagenomes</taxon>
    </lineage>
</organism>
<dbReference type="GO" id="GO:0003677">
    <property type="term" value="F:DNA binding"/>
    <property type="evidence" value="ECO:0007669"/>
    <property type="project" value="UniProtKB-KW"/>
</dbReference>
<dbReference type="HAMAP" id="MF_01470">
    <property type="entry name" value="Cas1"/>
    <property type="match status" value="1"/>
</dbReference>
<keyword evidence="7" id="KW-0238">DNA-binding</keyword>
<keyword evidence="8" id="KW-0464">Manganese</keyword>
<dbReference type="InterPro" id="IPR002729">
    <property type="entry name" value="CRISPR-assoc_Cas1"/>
</dbReference>
<evidence type="ECO:0000256" key="6">
    <source>
        <dbReference type="ARBA" id="ARBA00023118"/>
    </source>
</evidence>
<keyword evidence="3 9" id="KW-0255">Endonuclease</keyword>
<dbReference type="GO" id="GO:0051607">
    <property type="term" value="P:defense response to virus"/>
    <property type="evidence" value="ECO:0007669"/>
    <property type="project" value="UniProtKB-KW"/>
</dbReference>
<dbReference type="InterPro" id="IPR042206">
    <property type="entry name" value="CRISPR-assoc_Cas1_C"/>
</dbReference>
<evidence type="ECO:0000256" key="7">
    <source>
        <dbReference type="ARBA" id="ARBA00023125"/>
    </source>
</evidence>
<dbReference type="EMBL" id="VSSQ01000621">
    <property type="protein sequence ID" value="MPL98671.1"/>
    <property type="molecule type" value="Genomic_DNA"/>
</dbReference>
<dbReference type="Pfam" id="PF01867">
    <property type="entry name" value="Cas_Cas1"/>
    <property type="match status" value="1"/>
</dbReference>
<dbReference type="InterPro" id="IPR050646">
    <property type="entry name" value="Cas1"/>
</dbReference>
<evidence type="ECO:0000313" key="9">
    <source>
        <dbReference type="EMBL" id="MPL98671.1"/>
    </source>
</evidence>
<keyword evidence="6" id="KW-0051">Antiviral defense</keyword>
<protein>
    <submittedName>
        <fullName evidence="9">CRISPR-associated endonuclease Cas1</fullName>
        <ecNumber evidence="9">3.1.-.-</ecNumber>
    </submittedName>
</protein>
<dbReference type="CDD" id="cd09634">
    <property type="entry name" value="Cas1_I-II-III"/>
    <property type="match status" value="1"/>
</dbReference>
<evidence type="ECO:0000256" key="5">
    <source>
        <dbReference type="ARBA" id="ARBA00022842"/>
    </source>
</evidence>
<name>A0A644W4N2_9ZZZZ</name>
<sequence length="361" mass="41024">MGSVYIFSDYGKLGKKEESLCFTSYDGMERRIFLHRTDRIIITGAVEMSSAAFRMLMKHKIDTIFLSKNGKFNGKIEFQEGRNVFLRKRQYQILDNEAVGRTLAASIIHGKIQNQINFMQRIGRKKNVNSIDAAIAGAKKCLDDLNTANTMESLRGYEGYASRLFFSVLKQNISPDWARFAGRSMHPPKDEVNAVLSFIYTLLLYRVDSYVEMVGLDPYVGYLHTLSYGKRALTFDLMEEYRTSIADTLCCALFNLGVLNKSDFSICVFSADDDNQPLDTPVDVQESTVVTESAERISGVLLTSEGLKKVSSQFEEKMSTLIFYPPTAEKISYQQVMIEQVKHFSRVLMGEETVYKPFVVR</sequence>
<dbReference type="Gene3D" id="1.20.120.920">
    <property type="entry name" value="CRISPR-associated endonuclease Cas1, C-terminal domain"/>
    <property type="match status" value="1"/>
</dbReference>
<proteinExistence type="inferred from homology"/>
<evidence type="ECO:0000256" key="4">
    <source>
        <dbReference type="ARBA" id="ARBA00022801"/>
    </source>
</evidence>
<dbReference type="GO" id="GO:0016787">
    <property type="term" value="F:hydrolase activity"/>
    <property type="evidence" value="ECO:0007669"/>
    <property type="project" value="UniProtKB-KW"/>
</dbReference>
<keyword evidence="1" id="KW-0540">Nuclease</keyword>
<keyword evidence="2" id="KW-0479">Metal-binding</keyword>
<keyword evidence="4 9" id="KW-0378">Hydrolase</keyword>
<dbReference type="NCBIfam" id="TIGR00287">
    <property type="entry name" value="cas1"/>
    <property type="match status" value="1"/>
</dbReference>
<dbReference type="PANTHER" id="PTHR34353">
    <property type="entry name" value="CRISPR-ASSOCIATED ENDONUCLEASE CAS1 1"/>
    <property type="match status" value="1"/>
</dbReference>
<dbReference type="EC" id="3.1.-.-" evidence="9"/>
<evidence type="ECO:0000256" key="1">
    <source>
        <dbReference type="ARBA" id="ARBA00022722"/>
    </source>
</evidence>
<accession>A0A644W4N2</accession>
<dbReference type="InterPro" id="IPR042211">
    <property type="entry name" value="CRISPR-assoc_Cas1_N"/>
</dbReference>
<keyword evidence="5" id="KW-0460">Magnesium</keyword>
<dbReference type="Gene3D" id="3.100.10.20">
    <property type="entry name" value="CRISPR-associated endonuclease Cas1, N-terminal domain"/>
    <property type="match status" value="1"/>
</dbReference>
<dbReference type="GO" id="GO:0046872">
    <property type="term" value="F:metal ion binding"/>
    <property type="evidence" value="ECO:0007669"/>
    <property type="project" value="UniProtKB-KW"/>
</dbReference>
<dbReference type="GO" id="GO:0043571">
    <property type="term" value="P:maintenance of CRISPR repeat elements"/>
    <property type="evidence" value="ECO:0007669"/>
    <property type="project" value="InterPro"/>
</dbReference>
<evidence type="ECO:0000256" key="2">
    <source>
        <dbReference type="ARBA" id="ARBA00022723"/>
    </source>
</evidence>
<dbReference type="AlphaFoldDB" id="A0A644W4N2"/>
<evidence type="ECO:0000256" key="8">
    <source>
        <dbReference type="ARBA" id="ARBA00023211"/>
    </source>
</evidence>
<gene>
    <name evidence="9" type="primary">cas1_11</name>
    <name evidence="9" type="ORF">SDC9_44878</name>
</gene>